<keyword evidence="1" id="KW-0812">Transmembrane</keyword>
<name>A0ABY4QXJ3_9ACTN</name>
<evidence type="ECO:0000256" key="1">
    <source>
        <dbReference type="SAM" id="Phobius"/>
    </source>
</evidence>
<proteinExistence type="predicted"/>
<evidence type="ECO:0000313" key="2">
    <source>
        <dbReference type="EMBL" id="UQX87624.1"/>
    </source>
</evidence>
<dbReference type="EMBL" id="CP097332">
    <property type="protein sequence ID" value="UQX87624.1"/>
    <property type="molecule type" value="Genomic_DNA"/>
</dbReference>
<keyword evidence="1" id="KW-0472">Membrane</keyword>
<reference evidence="2" key="2">
    <citation type="submission" date="2022-05" db="EMBL/GenBank/DDBJ databases">
        <authorList>
            <person name="Kim J.-S."/>
            <person name="Lee K."/>
            <person name="Suh M."/>
            <person name="Eom M."/>
            <person name="Kim J.-S."/>
            <person name="Kim D.-S."/>
            <person name="Ko S.-H."/>
            <person name="Shin Y."/>
            <person name="Lee J.-S."/>
        </authorList>
    </citation>
    <scope>NUCLEOTIDE SEQUENCE</scope>
    <source>
        <strain evidence="2">N237</strain>
    </source>
</reference>
<keyword evidence="1" id="KW-1133">Transmembrane helix</keyword>
<evidence type="ECO:0000313" key="3">
    <source>
        <dbReference type="Proteomes" id="UP001056336"/>
    </source>
</evidence>
<dbReference type="RefSeq" id="WP_249770327.1">
    <property type="nucleotide sequence ID" value="NZ_CP097332.1"/>
</dbReference>
<sequence>MTHPSLRLRFWIEAGLTLLFAVAVGLTLARAAWIELLFKVDPDHGSGLSEAVITIALGVAALVLAVTARREWMRPRSA</sequence>
<keyword evidence="3" id="KW-1185">Reference proteome</keyword>
<feature type="transmembrane region" description="Helical" evidence="1">
    <location>
        <begin position="47"/>
        <end position="68"/>
    </location>
</feature>
<gene>
    <name evidence="2" type="ORF">M6D93_15130</name>
</gene>
<dbReference type="Proteomes" id="UP001056336">
    <property type="component" value="Chromosome"/>
</dbReference>
<evidence type="ECO:0008006" key="4">
    <source>
        <dbReference type="Google" id="ProtNLM"/>
    </source>
</evidence>
<organism evidence="2 3">
    <name type="scientific">Jatrophihabitans telluris</name>
    <dbReference type="NCBI Taxonomy" id="2038343"/>
    <lineage>
        <taxon>Bacteria</taxon>
        <taxon>Bacillati</taxon>
        <taxon>Actinomycetota</taxon>
        <taxon>Actinomycetes</taxon>
        <taxon>Jatrophihabitantales</taxon>
        <taxon>Jatrophihabitantaceae</taxon>
        <taxon>Jatrophihabitans</taxon>
    </lineage>
</organism>
<reference evidence="2" key="1">
    <citation type="journal article" date="2018" name="Int. J. Syst. Evol. Microbiol.">
        <title>Jatrophihabitans telluris sp. nov., isolated from sediment soil of lava forest wetlands and the emended description of the genus Jatrophihabitans.</title>
        <authorList>
            <person name="Lee K.C."/>
            <person name="Suh M.K."/>
            <person name="Eom M.K."/>
            <person name="Kim K.K."/>
            <person name="Kim J.S."/>
            <person name="Kim D.S."/>
            <person name="Ko S.H."/>
            <person name="Shin Y.K."/>
            <person name="Lee J.S."/>
        </authorList>
    </citation>
    <scope>NUCLEOTIDE SEQUENCE</scope>
    <source>
        <strain evidence="2">N237</strain>
    </source>
</reference>
<protein>
    <recommendedName>
        <fullName evidence="4">ABC transporter permease</fullName>
    </recommendedName>
</protein>
<accession>A0ABY4QXJ3</accession>